<dbReference type="Gramene" id="mRNA:HanXRQr2_Chr04g0188691">
    <property type="protein sequence ID" value="CDS:HanXRQr2_Chr04g0188691.1"/>
    <property type="gene ID" value="HanXRQr2_Chr04g0188691"/>
</dbReference>
<evidence type="ECO:0000313" key="1">
    <source>
        <dbReference type="EMBL" id="KAF5812086.1"/>
    </source>
</evidence>
<gene>
    <name evidence="1" type="ORF">HanXRQr2_Chr04g0188691</name>
</gene>
<proteinExistence type="predicted"/>
<accession>A0A9K3JBV9</accession>
<sequence length="60" mass="7104">MRGHARVQPNSSSETHFLWFLCVSSNLIRINSPFCFLWFHLNYFSKTAECTFWVSLNQTC</sequence>
<dbReference type="EMBL" id="MNCJ02000319">
    <property type="protein sequence ID" value="KAF5812086.1"/>
    <property type="molecule type" value="Genomic_DNA"/>
</dbReference>
<reference evidence="1" key="2">
    <citation type="submission" date="2020-06" db="EMBL/GenBank/DDBJ databases">
        <title>Helianthus annuus Genome sequencing and assembly Release 2.</title>
        <authorList>
            <person name="Gouzy J."/>
            <person name="Langlade N."/>
            <person name="Munos S."/>
        </authorList>
    </citation>
    <scope>NUCLEOTIDE SEQUENCE</scope>
    <source>
        <tissue evidence="1">Leaves</tissue>
    </source>
</reference>
<reference evidence="1" key="1">
    <citation type="journal article" date="2017" name="Nature">
        <title>The sunflower genome provides insights into oil metabolism, flowering and Asterid evolution.</title>
        <authorList>
            <person name="Badouin H."/>
            <person name="Gouzy J."/>
            <person name="Grassa C.J."/>
            <person name="Murat F."/>
            <person name="Staton S.E."/>
            <person name="Cottret L."/>
            <person name="Lelandais-Briere C."/>
            <person name="Owens G.L."/>
            <person name="Carrere S."/>
            <person name="Mayjonade B."/>
            <person name="Legrand L."/>
            <person name="Gill N."/>
            <person name="Kane N.C."/>
            <person name="Bowers J.E."/>
            <person name="Hubner S."/>
            <person name="Bellec A."/>
            <person name="Berard A."/>
            <person name="Berges H."/>
            <person name="Blanchet N."/>
            <person name="Boniface M.C."/>
            <person name="Brunel D."/>
            <person name="Catrice O."/>
            <person name="Chaidir N."/>
            <person name="Claudel C."/>
            <person name="Donnadieu C."/>
            <person name="Faraut T."/>
            <person name="Fievet G."/>
            <person name="Helmstetter N."/>
            <person name="King M."/>
            <person name="Knapp S.J."/>
            <person name="Lai Z."/>
            <person name="Le Paslier M.C."/>
            <person name="Lippi Y."/>
            <person name="Lorenzon L."/>
            <person name="Mandel J.R."/>
            <person name="Marage G."/>
            <person name="Marchand G."/>
            <person name="Marquand E."/>
            <person name="Bret-Mestries E."/>
            <person name="Morien E."/>
            <person name="Nambeesan S."/>
            <person name="Nguyen T."/>
            <person name="Pegot-Espagnet P."/>
            <person name="Pouilly N."/>
            <person name="Raftis F."/>
            <person name="Sallet E."/>
            <person name="Schiex T."/>
            <person name="Thomas J."/>
            <person name="Vandecasteele C."/>
            <person name="Vares D."/>
            <person name="Vear F."/>
            <person name="Vautrin S."/>
            <person name="Crespi M."/>
            <person name="Mangin B."/>
            <person name="Burke J.M."/>
            <person name="Salse J."/>
            <person name="Munos S."/>
            <person name="Vincourt P."/>
            <person name="Rieseberg L.H."/>
            <person name="Langlade N.B."/>
        </authorList>
    </citation>
    <scope>NUCLEOTIDE SEQUENCE</scope>
    <source>
        <tissue evidence="1">Leaves</tissue>
    </source>
</reference>
<keyword evidence="2" id="KW-1185">Reference proteome</keyword>
<dbReference type="AlphaFoldDB" id="A0A9K3JBV9"/>
<protein>
    <submittedName>
        <fullName evidence="1">Uncharacterized protein</fullName>
    </submittedName>
</protein>
<organism evidence="1 2">
    <name type="scientific">Helianthus annuus</name>
    <name type="common">Common sunflower</name>
    <dbReference type="NCBI Taxonomy" id="4232"/>
    <lineage>
        <taxon>Eukaryota</taxon>
        <taxon>Viridiplantae</taxon>
        <taxon>Streptophyta</taxon>
        <taxon>Embryophyta</taxon>
        <taxon>Tracheophyta</taxon>
        <taxon>Spermatophyta</taxon>
        <taxon>Magnoliopsida</taxon>
        <taxon>eudicotyledons</taxon>
        <taxon>Gunneridae</taxon>
        <taxon>Pentapetalae</taxon>
        <taxon>asterids</taxon>
        <taxon>campanulids</taxon>
        <taxon>Asterales</taxon>
        <taxon>Asteraceae</taxon>
        <taxon>Asteroideae</taxon>
        <taxon>Heliantheae alliance</taxon>
        <taxon>Heliantheae</taxon>
        <taxon>Helianthus</taxon>
    </lineage>
</organism>
<comment type="caution">
    <text evidence="1">The sequence shown here is derived from an EMBL/GenBank/DDBJ whole genome shotgun (WGS) entry which is preliminary data.</text>
</comment>
<name>A0A9K3JBV9_HELAN</name>
<dbReference type="Proteomes" id="UP000215914">
    <property type="component" value="Unassembled WGS sequence"/>
</dbReference>
<evidence type="ECO:0000313" key="2">
    <source>
        <dbReference type="Proteomes" id="UP000215914"/>
    </source>
</evidence>